<evidence type="ECO:0000256" key="19">
    <source>
        <dbReference type="PIRNR" id="PIRNR017184"/>
    </source>
</evidence>
<keyword evidence="13" id="KW-0511">Multifunctional enzyme</keyword>
<evidence type="ECO:0000256" key="9">
    <source>
        <dbReference type="ARBA" id="ARBA00022958"/>
    </source>
</evidence>
<sequence length="499" mass="54849">MKIFDTINIREADKTTITNQNITSYQLMERAGLEAFLWIKKHYPDKETTFHVFCGQGNNGGDGLVIARLLYEDGYPLKVDIVEEAGNPTPDHESALAAFTSTGAVHDENSEYEYEKGKLIYIDALFGIGLNREMPDSVKKVVDYINACEGQVLSIDVPSGMFMDRPTNFAVKSDILLTFMFPKLAFYLPGNCEYIRRIKILDIGLDKDFIKNYVSDYYLVSPAHANQIYHPIQPHAHKGTQGHALIIGGSYGKIGAVCLAAKAALKSGCGLVTAYIPKCGYNVMQTAFPEAMVLTDGDEYITKIGFDLQPKAIGIGPGIGQHLETQQAIKEFLSKVNVPLVIDADALNILSSNKEWLELLPENTILTPHPKELERLMGGWDTDFDKIEKMKVFTKQHNIILVAKDAHTMVVYKGSIFINTTGNAALATGGTGDTLTGIITGLLAQGYEAAHAAIFGVYLHGLTADVAISETSMQAFTAMDVVTYLGKAYLKIEAERRQK</sequence>
<dbReference type="SUPFAM" id="SSF64153">
    <property type="entry name" value="YjeF N-terminal domain-like"/>
    <property type="match status" value="1"/>
</dbReference>
<evidence type="ECO:0000313" key="23">
    <source>
        <dbReference type="Proteomes" id="UP000320643"/>
    </source>
</evidence>
<feature type="binding site" evidence="17">
    <location>
        <position position="432"/>
    </location>
    <ligand>
        <name>AMP</name>
        <dbReference type="ChEBI" id="CHEBI:456215"/>
    </ligand>
</feature>
<comment type="function">
    <text evidence="18">Catalyzes the epimerization of the S- and R-forms of NAD(P)HX, a damaged form of NAD(P)H that is a result of enzymatic or heat-dependent hydration. This is a prerequisite for the S-specific NAD(P)H-hydrate dehydratase to allow the repair of both epimers of NAD(P)HX.</text>
</comment>
<evidence type="ECO:0000259" key="21">
    <source>
        <dbReference type="PROSITE" id="PS51385"/>
    </source>
</evidence>
<keyword evidence="11 18" id="KW-0413">Isomerase</keyword>
<protein>
    <recommendedName>
        <fullName evidence="19">Bifunctional NAD(P)H-hydrate repair enzyme</fullName>
    </recommendedName>
    <alternativeName>
        <fullName evidence="19">Nicotinamide nucleotide repair protein</fullName>
    </alternativeName>
    <domain>
        <recommendedName>
            <fullName evidence="19">ADP-dependent (S)-NAD(P)H-hydrate dehydratase</fullName>
            <ecNumber evidence="19">4.2.1.136</ecNumber>
        </recommendedName>
        <alternativeName>
            <fullName evidence="19">ADP-dependent NAD(P)HX dehydratase</fullName>
        </alternativeName>
    </domain>
    <domain>
        <recommendedName>
            <fullName evidence="19">NAD(P)H-hydrate epimerase</fullName>
            <ecNumber evidence="19">5.1.99.6</ecNumber>
        </recommendedName>
    </domain>
</protein>
<evidence type="ECO:0000256" key="13">
    <source>
        <dbReference type="ARBA" id="ARBA00023268"/>
    </source>
</evidence>
<dbReference type="RefSeq" id="WP_143371613.1">
    <property type="nucleotide sequence ID" value="NZ_VJVZ01000001.1"/>
</dbReference>
<reference evidence="22 23" key="1">
    <citation type="submission" date="2019-07" db="EMBL/GenBank/DDBJ databases">
        <title>Flavobacterium sp. nov., isolated from glacier ice.</title>
        <authorList>
            <person name="Liu Q."/>
            <person name="Xin Y.-H."/>
        </authorList>
    </citation>
    <scope>NUCLEOTIDE SEQUENCE [LARGE SCALE GENOMIC DNA]</scope>
    <source>
        <strain evidence="22 23">ZT4R6</strain>
    </source>
</reference>
<evidence type="ECO:0000256" key="16">
    <source>
        <dbReference type="ARBA" id="ARBA00049209"/>
    </source>
</evidence>
<dbReference type="EMBL" id="VJVZ01000001">
    <property type="protein sequence ID" value="TRW27387.1"/>
    <property type="molecule type" value="Genomic_DNA"/>
</dbReference>
<comment type="cofactor">
    <cofactor evidence="17">
        <name>Mg(2+)</name>
        <dbReference type="ChEBI" id="CHEBI:18420"/>
    </cofactor>
</comment>
<keyword evidence="23" id="KW-1185">Reference proteome</keyword>
<feature type="binding site" evidence="18">
    <location>
        <begin position="58"/>
        <end position="62"/>
    </location>
    <ligand>
        <name>(6S)-NADPHX</name>
        <dbReference type="ChEBI" id="CHEBI:64076"/>
    </ligand>
</feature>
<comment type="catalytic activity">
    <reaction evidence="1 18 19">
        <text>(6R)-NADHX = (6S)-NADHX</text>
        <dbReference type="Rhea" id="RHEA:32215"/>
        <dbReference type="ChEBI" id="CHEBI:64074"/>
        <dbReference type="ChEBI" id="CHEBI:64075"/>
        <dbReference type="EC" id="5.1.99.6"/>
    </reaction>
</comment>
<evidence type="ECO:0000256" key="10">
    <source>
        <dbReference type="ARBA" id="ARBA00023027"/>
    </source>
</evidence>
<evidence type="ECO:0000313" key="22">
    <source>
        <dbReference type="EMBL" id="TRW27387.1"/>
    </source>
</evidence>
<evidence type="ECO:0000256" key="5">
    <source>
        <dbReference type="ARBA" id="ARBA00022723"/>
    </source>
</evidence>
<dbReference type="SUPFAM" id="SSF53613">
    <property type="entry name" value="Ribokinase-like"/>
    <property type="match status" value="1"/>
</dbReference>
<dbReference type="GO" id="GO:0110051">
    <property type="term" value="P:metabolite repair"/>
    <property type="evidence" value="ECO:0007669"/>
    <property type="project" value="TreeGrafter"/>
</dbReference>
<accession>A0A552VA79</accession>
<keyword evidence="8 17" id="KW-0521">NADP</keyword>
<feature type="binding site" evidence="18">
    <location>
        <position position="159"/>
    </location>
    <ligand>
        <name>K(+)</name>
        <dbReference type="ChEBI" id="CHEBI:29103"/>
    </ligand>
</feature>
<comment type="catalytic activity">
    <reaction evidence="16 17 19">
        <text>(6S)-NADPHX + ADP = AMP + phosphate + NADPH + H(+)</text>
        <dbReference type="Rhea" id="RHEA:32235"/>
        <dbReference type="ChEBI" id="CHEBI:15378"/>
        <dbReference type="ChEBI" id="CHEBI:43474"/>
        <dbReference type="ChEBI" id="CHEBI:57783"/>
        <dbReference type="ChEBI" id="CHEBI:64076"/>
        <dbReference type="ChEBI" id="CHEBI:456215"/>
        <dbReference type="ChEBI" id="CHEBI:456216"/>
        <dbReference type="EC" id="4.2.1.136"/>
    </reaction>
</comment>
<evidence type="ECO:0000256" key="15">
    <source>
        <dbReference type="ARBA" id="ARBA00048238"/>
    </source>
</evidence>
<feature type="binding site" evidence="18">
    <location>
        <position position="156"/>
    </location>
    <ligand>
        <name>(6S)-NADPHX</name>
        <dbReference type="ChEBI" id="CHEBI:64076"/>
    </ligand>
</feature>
<evidence type="ECO:0000256" key="18">
    <source>
        <dbReference type="HAMAP-Rule" id="MF_01966"/>
    </source>
</evidence>
<comment type="catalytic activity">
    <reaction evidence="2 18 19">
        <text>(6R)-NADPHX = (6S)-NADPHX</text>
        <dbReference type="Rhea" id="RHEA:32227"/>
        <dbReference type="ChEBI" id="CHEBI:64076"/>
        <dbReference type="ChEBI" id="CHEBI:64077"/>
        <dbReference type="EC" id="5.1.99.6"/>
    </reaction>
</comment>
<feature type="binding site" evidence="17">
    <location>
        <position position="256"/>
    </location>
    <ligand>
        <name>(6S)-NADPHX</name>
        <dbReference type="ChEBI" id="CHEBI:64076"/>
    </ligand>
</feature>
<comment type="function">
    <text evidence="17">Catalyzes the dehydration of the S-form of NAD(P)HX at the expense of ADP, which is converted to AMP. Together with NAD(P)HX epimerase, which catalyzes the epimerization of the S- and R-forms, the enzyme allows the repair of both epimers of NAD(P)HX, a damaged form of NAD(P)H that is a result of enzymatic or heat-dependent hydration.</text>
</comment>
<feature type="domain" description="YjeF N-terminal" evidence="21">
    <location>
        <begin position="9"/>
        <end position="211"/>
    </location>
</feature>
<organism evidence="22 23">
    <name type="scientific">Flavobacterium zepuense</name>
    <dbReference type="NCBI Taxonomy" id="2593302"/>
    <lineage>
        <taxon>Bacteria</taxon>
        <taxon>Pseudomonadati</taxon>
        <taxon>Bacteroidota</taxon>
        <taxon>Flavobacteriia</taxon>
        <taxon>Flavobacteriales</taxon>
        <taxon>Flavobacteriaceae</taxon>
        <taxon>Flavobacterium</taxon>
    </lineage>
</organism>
<dbReference type="PIRSF" id="PIRSF017184">
    <property type="entry name" value="Nnr"/>
    <property type="match status" value="1"/>
</dbReference>
<dbReference type="NCBIfam" id="TIGR00197">
    <property type="entry name" value="yjeF_nterm"/>
    <property type="match status" value="1"/>
</dbReference>
<dbReference type="Gene3D" id="3.40.50.10260">
    <property type="entry name" value="YjeF N-terminal domain"/>
    <property type="match status" value="1"/>
</dbReference>
<comment type="catalytic activity">
    <reaction evidence="15 17 19">
        <text>(6S)-NADHX + ADP = AMP + phosphate + NADH + H(+)</text>
        <dbReference type="Rhea" id="RHEA:32223"/>
        <dbReference type="ChEBI" id="CHEBI:15378"/>
        <dbReference type="ChEBI" id="CHEBI:43474"/>
        <dbReference type="ChEBI" id="CHEBI:57945"/>
        <dbReference type="ChEBI" id="CHEBI:64074"/>
        <dbReference type="ChEBI" id="CHEBI:456215"/>
        <dbReference type="ChEBI" id="CHEBI:456216"/>
        <dbReference type="EC" id="4.2.1.136"/>
    </reaction>
</comment>
<comment type="function">
    <text evidence="14 19">Bifunctional enzyme that catalyzes the epimerization of the S- and R-forms of NAD(P)HX and the dehydration of the S-form of NAD(P)HX at the expense of ADP, which is converted to AMP. This allows the repair of both epimers of NAD(P)HX, a damaged form of NAD(P)H that is a result of enzymatic or heat-dependent hydration.</text>
</comment>
<comment type="caution">
    <text evidence="18">Lacks conserved residue(s) required for the propagation of feature annotation.</text>
</comment>
<dbReference type="PROSITE" id="PS01050">
    <property type="entry name" value="YJEF_C_2"/>
    <property type="match status" value="1"/>
</dbReference>
<dbReference type="GO" id="GO:0046496">
    <property type="term" value="P:nicotinamide nucleotide metabolic process"/>
    <property type="evidence" value="ECO:0007669"/>
    <property type="project" value="UniProtKB-UniRule"/>
</dbReference>
<gene>
    <name evidence="17" type="primary">nnrD</name>
    <name evidence="18" type="synonym">nnrE</name>
    <name evidence="22" type="ORF">FMM05_01745</name>
</gene>
<dbReference type="Pfam" id="PF01256">
    <property type="entry name" value="Carb_kinase"/>
    <property type="match status" value="1"/>
</dbReference>
<feature type="binding site" evidence="17">
    <location>
        <position position="433"/>
    </location>
    <ligand>
        <name>(6S)-NADPHX</name>
        <dbReference type="ChEBI" id="CHEBI:64076"/>
    </ligand>
</feature>
<keyword evidence="10 17" id="KW-0520">NAD</keyword>
<dbReference type="GO" id="GO:0046872">
    <property type="term" value="F:metal ion binding"/>
    <property type="evidence" value="ECO:0007669"/>
    <property type="project" value="UniProtKB-UniRule"/>
</dbReference>
<keyword evidence="12 17" id="KW-0456">Lyase</keyword>
<dbReference type="AlphaFoldDB" id="A0A552VA79"/>
<evidence type="ECO:0000256" key="3">
    <source>
        <dbReference type="ARBA" id="ARBA00006001"/>
    </source>
</evidence>
<comment type="caution">
    <text evidence="22">The sequence shown here is derived from an EMBL/GenBank/DDBJ whole genome shotgun (WGS) entry which is preliminary data.</text>
</comment>
<keyword evidence="6 17" id="KW-0547">Nucleotide-binding</keyword>
<feature type="binding site" evidence="17">
    <location>
        <position position="369"/>
    </location>
    <ligand>
        <name>(6S)-NADPHX</name>
        <dbReference type="ChEBI" id="CHEBI:64076"/>
    </ligand>
</feature>
<evidence type="ECO:0000256" key="1">
    <source>
        <dbReference type="ARBA" id="ARBA00000013"/>
    </source>
</evidence>
<feature type="binding site" evidence="18">
    <location>
        <begin position="127"/>
        <end position="133"/>
    </location>
    <ligand>
        <name>(6S)-NADPHX</name>
        <dbReference type="ChEBI" id="CHEBI:64076"/>
    </ligand>
</feature>
<dbReference type="HAMAP" id="MF_01966">
    <property type="entry name" value="NADHX_epimerase"/>
    <property type="match status" value="1"/>
</dbReference>
<dbReference type="PROSITE" id="PS51385">
    <property type="entry name" value="YJEF_N"/>
    <property type="match status" value="1"/>
</dbReference>
<dbReference type="GO" id="GO:0052856">
    <property type="term" value="F:NAD(P)HX epimerase activity"/>
    <property type="evidence" value="ECO:0007669"/>
    <property type="project" value="UniProtKB-UniRule"/>
</dbReference>
<evidence type="ECO:0000256" key="17">
    <source>
        <dbReference type="HAMAP-Rule" id="MF_01965"/>
    </source>
</evidence>
<evidence type="ECO:0000256" key="2">
    <source>
        <dbReference type="ARBA" id="ARBA00000909"/>
    </source>
</evidence>
<feature type="binding site" evidence="18">
    <location>
        <position position="59"/>
    </location>
    <ligand>
        <name>K(+)</name>
        <dbReference type="ChEBI" id="CHEBI:29103"/>
    </ligand>
</feature>
<evidence type="ECO:0000256" key="6">
    <source>
        <dbReference type="ARBA" id="ARBA00022741"/>
    </source>
</evidence>
<dbReference type="InterPro" id="IPR029056">
    <property type="entry name" value="Ribokinase-like"/>
</dbReference>
<dbReference type="GO" id="GO:0005524">
    <property type="term" value="F:ATP binding"/>
    <property type="evidence" value="ECO:0007669"/>
    <property type="project" value="UniProtKB-UniRule"/>
</dbReference>
<dbReference type="InterPro" id="IPR004443">
    <property type="entry name" value="YjeF_N_dom"/>
</dbReference>
<dbReference type="Gene3D" id="3.40.1190.20">
    <property type="match status" value="1"/>
</dbReference>
<comment type="similarity">
    <text evidence="4 19">In the C-terminal section; belongs to the NnrD/CARKD family.</text>
</comment>
<feature type="domain" description="YjeF C-terminal" evidence="20">
    <location>
        <begin position="221"/>
        <end position="492"/>
    </location>
</feature>
<evidence type="ECO:0000256" key="8">
    <source>
        <dbReference type="ARBA" id="ARBA00022857"/>
    </source>
</evidence>
<proteinExistence type="inferred from homology"/>
<comment type="similarity">
    <text evidence="18">Belongs to the NnrE/AIBP family.</text>
</comment>
<dbReference type="HAMAP" id="MF_01965">
    <property type="entry name" value="NADHX_dehydratase"/>
    <property type="match status" value="1"/>
</dbReference>
<dbReference type="EC" id="5.1.99.6" evidence="19"/>
<comment type="similarity">
    <text evidence="17">Belongs to the NnrD/CARKD family.</text>
</comment>
<dbReference type="PANTHER" id="PTHR12592">
    <property type="entry name" value="ATP-DEPENDENT (S)-NAD(P)H-HYDRATE DEHYDRATASE FAMILY MEMBER"/>
    <property type="match status" value="1"/>
</dbReference>
<evidence type="ECO:0000256" key="12">
    <source>
        <dbReference type="ARBA" id="ARBA00023239"/>
    </source>
</evidence>
<evidence type="ECO:0000256" key="7">
    <source>
        <dbReference type="ARBA" id="ARBA00022840"/>
    </source>
</evidence>
<dbReference type="Pfam" id="PF03853">
    <property type="entry name" value="YjeF_N"/>
    <property type="match status" value="1"/>
</dbReference>
<dbReference type="InterPro" id="IPR036652">
    <property type="entry name" value="YjeF_N_dom_sf"/>
</dbReference>
<keyword evidence="9 18" id="KW-0630">Potassium</keyword>
<comment type="similarity">
    <text evidence="3 19">In the N-terminal section; belongs to the NnrE/AIBP family.</text>
</comment>
<feature type="binding site" evidence="18">
    <location>
        <position position="123"/>
    </location>
    <ligand>
        <name>K(+)</name>
        <dbReference type="ChEBI" id="CHEBI:29103"/>
    </ligand>
</feature>
<name>A0A552VA79_9FLAO</name>
<comment type="subunit">
    <text evidence="17">Homotetramer.</text>
</comment>
<dbReference type="CDD" id="cd01171">
    <property type="entry name" value="YXKO-related"/>
    <property type="match status" value="1"/>
</dbReference>
<dbReference type="InterPro" id="IPR017953">
    <property type="entry name" value="Carbohydrate_kinase_pred_CS"/>
</dbReference>
<dbReference type="EC" id="4.2.1.136" evidence="19"/>
<feature type="binding site" evidence="17">
    <location>
        <position position="318"/>
    </location>
    <ligand>
        <name>(6S)-NADPHX</name>
        <dbReference type="ChEBI" id="CHEBI:64076"/>
    </ligand>
</feature>
<dbReference type="NCBIfam" id="TIGR00196">
    <property type="entry name" value="yjeF_cterm"/>
    <property type="match status" value="1"/>
</dbReference>
<dbReference type="GO" id="GO:0052855">
    <property type="term" value="F:ADP-dependent NAD(P)H-hydrate dehydratase activity"/>
    <property type="evidence" value="ECO:0007669"/>
    <property type="project" value="UniProtKB-UniRule"/>
</dbReference>
<feature type="binding site" evidence="17">
    <location>
        <begin position="404"/>
        <end position="408"/>
    </location>
    <ligand>
        <name>AMP</name>
        <dbReference type="ChEBI" id="CHEBI:456215"/>
    </ligand>
</feature>
<dbReference type="InterPro" id="IPR030677">
    <property type="entry name" value="Nnr"/>
</dbReference>
<evidence type="ECO:0000256" key="14">
    <source>
        <dbReference type="ARBA" id="ARBA00025153"/>
    </source>
</evidence>
<evidence type="ECO:0000256" key="4">
    <source>
        <dbReference type="ARBA" id="ARBA00009524"/>
    </source>
</evidence>
<keyword evidence="7 17" id="KW-0067">ATP-binding</keyword>
<dbReference type="PANTHER" id="PTHR12592:SF0">
    <property type="entry name" value="ATP-DEPENDENT (S)-NAD(P)H-HYDRATE DEHYDRATASE"/>
    <property type="match status" value="1"/>
</dbReference>
<dbReference type="InterPro" id="IPR000631">
    <property type="entry name" value="CARKD"/>
</dbReference>
<evidence type="ECO:0000256" key="11">
    <source>
        <dbReference type="ARBA" id="ARBA00023235"/>
    </source>
</evidence>
<dbReference type="OrthoDB" id="9806925at2"/>
<evidence type="ECO:0000259" key="20">
    <source>
        <dbReference type="PROSITE" id="PS51383"/>
    </source>
</evidence>
<comment type="cofactor">
    <cofactor evidence="18 19">
        <name>K(+)</name>
        <dbReference type="ChEBI" id="CHEBI:29103"/>
    </cofactor>
    <text evidence="18 19">Binds 1 potassium ion per subunit.</text>
</comment>
<dbReference type="Proteomes" id="UP000320643">
    <property type="component" value="Unassembled WGS sequence"/>
</dbReference>
<keyword evidence="5 18" id="KW-0479">Metal-binding</keyword>
<dbReference type="PROSITE" id="PS51383">
    <property type="entry name" value="YJEF_C_3"/>
    <property type="match status" value="1"/>
</dbReference>